<dbReference type="CDD" id="cd16145">
    <property type="entry name" value="ARS_like"/>
    <property type="match status" value="1"/>
</dbReference>
<dbReference type="EMBL" id="ARZY01000011">
    <property type="protein sequence ID" value="EWH10522.1"/>
    <property type="molecule type" value="Genomic_DNA"/>
</dbReference>
<dbReference type="Pfam" id="PF00884">
    <property type="entry name" value="Sulfatase"/>
    <property type="match status" value="1"/>
</dbReference>
<dbReference type="PANTHER" id="PTHR42693">
    <property type="entry name" value="ARYLSULFATASE FAMILY MEMBER"/>
    <property type="match status" value="1"/>
</dbReference>
<evidence type="ECO:0000256" key="2">
    <source>
        <dbReference type="ARBA" id="ARBA00022801"/>
    </source>
</evidence>
<dbReference type="eggNOG" id="COG3119">
    <property type="taxonomic scope" value="Bacteria"/>
</dbReference>
<sequence>MLVSILCLFTQLGCATTERQANKPNVIYIIVDDLGIGDIEPYGQQKIRTPNLQKLAHQGLLFTQHYAGSTVCAPSRAALMTGLHSGHNQIRGNFELGDFTDEREYGQMPLKPGTTTLGTVMQKAGYHTALIGKWGLGGPNSYGVPTKQGFDYFFGYLDQKQAHNHYPTHLWKNEQWFGLDNEFVHPHQSLPEGVDPNDPASYQAYLREDFAQERLTQDALRYIKEHKNKPFFLYLAYAGPHAALQAPEEAIDQYDFEETPYGVNSSYLPQRRPRAARAAMISHIDQGVGQVTALLKELNIDDNTLVIFTSDNGPSPEGGADMEFFDSNAEFRGYKRDLYEGGIRMPTIARWPGKIAAGKTTDHVSAFWDVLPTLADLAQVKLKTPTDGISFLPTLLDQTNQPKHQSLYWEFHRKNGYHSQAVRIRDEQNGDWKAVRFYNTKQGAISPVELYNLKLDPSETNNVAAKYPQIVAKAEQLMDSSRTRSFIDEWNFDYNRE</sequence>
<protein>
    <submittedName>
        <fullName evidence="4">Sulfatase</fullName>
    </submittedName>
</protein>
<keyword evidence="2" id="KW-0378">Hydrolase</keyword>
<accession>W7QNI9</accession>
<evidence type="ECO:0000313" key="5">
    <source>
        <dbReference type="Proteomes" id="UP000019276"/>
    </source>
</evidence>
<evidence type="ECO:0000313" key="4">
    <source>
        <dbReference type="EMBL" id="EWH10522.1"/>
    </source>
</evidence>
<comment type="similarity">
    <text evidence="1">Belongs to the sulfatase family.</text>
</comment>
<gene>
    <name evidence="4" type="ORF">DS2_07808</name>
</gene>
<organism evidence="4 5">
    <name type="scientific">Catenovulum agarivorans DS-2</name>
    <dbReference type="NCBI Taxonomy" id="1328313"/>
    <lineage>
        <taxon>Bacteria</taxon>
        <taxon>Pseudomonadati</taxon>
        <taxon>Pseudomonadota</taxon>
        <taxon>Gammaproteobacteria</taxon>
        <taxon>Alteromonadales</taxon>
        <taxon>Alteromonadaceae</taxon>
        <taxon>Catenovulum</taxon>
    </lineage>
</organism>
<reference evidence="4 5" key="1">
    <citation type="journal article" date="2014" name="Genome Announc.">
        <title>Draft Genome Sequence of the Agar-Degrading Bacterium Catenovulum sp. Strain DS-2, Isolated from Intestines of Haliotis diversicolor.</title>
        <authorList>
            <person name="Shan D."/>
            <person name="Li X."/>
            <person name="Gu Z."/>
            <person name="Wei G."/>
            <person name="Gao Z."/>
            <person name="Shao Z."/>
        </authorList>
    </citation>
    <scope>NUCLEOTIDE SEQUENCE [LARGE SCALE GENOMIC DNA]</scope>
    <source>
        <strain evidence="4 5">DS-2</strain>
    </source>
</reference>
<comment type="caution">
    <text evidence="4">The sequence shown here is derived from an EMBL/GenBank/DDBJ whole genome shotgun (WGS) entry which is preliminary data.</text>
</comment>
<keyword evidence="5" id="KW-1185">Reference proteome</keyword>
<dbReference type="AlphaFoldDB" id="W7QNI9"/>
<feature type="domain" description="Sulfatase N-terminal" evidence="3">
    <location>
        <begin position="24"/>
        <end position="379"/>
    </location>
</feature>
<proteinExistence type="inferred from homology"/>
<dbReference type="PANTHER" id="PTHR42693:SF53">
    <property type="entry name" value="ENDO-4-O-SULFATASE"/>
    <property type="match status" value="1"/>
</dbReference>
<dbReference type="InterPro" id="IPR017850">
    <property type="entry name" value="Alkaline_phosphatase_core_sf"/>
</dbReference>
<dbReference type="STRING" id="1328313.DS2_07808"/>
<dbReference type="Proteomes" id="UP000019276">
    <property type="component" value="Unassembled WGS sequence"/>
</dbReference>
<dbReference type="Gene3D" id="3.40.720.10">
    <property type="entry name" value="Alkaline Phosphatase, subunit A"/>
    <property type="match status" value="1"/>
</dbReference>
<dbReference type="Gene3D" id="3.30.1120.10">
    <property type="match status" value="1"/>
</dbReference>
<dbReference type="GO" id="GO:0004065">
    <property type="term" value="F:arylsulfatase activity"/>
    <property type="evidence" value="ECO:0007669"/>
    <property type="project" value="TreeGrafter"/>
</dbReference>
<dbReference type="InterPro" id="IPR050738">
    <property type="entry name" value="Sulfatase"/>
</dbReference>
<name>W7QNI9_9ALTE</name>
<dbReference type="SUPFAM" id="SSF53649">
    <property type="entry name" value="Alkaline phosphatase-like"/>
    <property type="match status" value="1"/>
</dbReference>
<evidence type="ECO:0000259" key="3">
    <source>
        <dbReference type="Pfam" id="PF00884"/>
    </source>
</evidence>
<dbReference type="PATRIC" id="fig|1328313.3.peg.1597"/>
<dbReference type="InterPro" id="IPR000917">
    <property type="entry name" value="Sulfatase_N"/>
</dbReference>
<evidence type="ECO:0000256" key="1">
    <source>
        <dbReference type="ARBA" id="ARBA00008779"/>
    </source>
</evidence>